<dbReference type="PANTHER" id="PTHR43280:SF28">
    <property type="entry name" value="HTH-TYPE TRANSCRIPTIONAL ACTIVATOR RHAS"/>
    <property type="match status" value="1"/>
</dbReference>
<dbReference type="PROSITE" id="PS01124">
    <property type="entry name" value="HTH_ARAC_FAMILY_2"/>
    <property type="match status" value="1"/>
</dbReference>
<dbReference type="PRINTS" id="PR00032">
    <property type="entry name" value="HTHARAC"/>
</dbReference>
<dbReference type="SMART" id="SM00342">
    <property type="entry name" value="HTH_ARAC"/>
    <property type="match status" value="1"/>
</dbReference>
<dbReference type="InterPro" id="IPR018062">
    <property type="entry name" value="HTH_AraC-typ_CS"/>
</dbReference>
<keyword evidence="3" id="KW-0804">Transcription</keyword>
<dbReference type="InterPro" id="IPR018060">
    <property type="entry name" value="HTH_AraC"/>
</dbReference>
<name>A0ABT8KSF5_9BACT</name>
<evidence type="ECO:0000313" key="5">
    <source>
        <dbReference type="EMBL" id="MDN5203695.1"/>
    </source>
</evidence>
<evidence type="ECO:0000313" key="6">
    <source>
        <dbReference type="Proteomes" id="UP001172082"/>
    </source>
</evidence>
<keyword evidence="2" id="KW-0238">DNA-binding</keyword>
<dbReference type="InterPro" id="IPR037923">
    <property type="entry name" value="HTH-like"/>
</dbReference>
<accession>A0ABT8KSF5</accession>
<proteinExistence type="predicted"/>
<evidence type="ECO:0000256" key="1">
    <source>
        <dbReference type="ARBA" id="ARBA00023015"/>
    </source>
</evidence>
<dbReference type="PANTHER" id="PTHR43280">
    <property type="entry name" value="ARAC-FAMILY TRANSCRIPTIONAL REGULATOR"/>
    <property type="match status" value="1"/>
</dbReference>
<sequence>MYKSLKSISLSLLNIGHVPLDHHWDFDDVISPFTRMYYIDGGNAKVYHSGKVFDLKPGYLYLIPSYTYSRYKCDDYMSQYYISFFEEIGNGLSIYNLKEFRYEVKAKDHDLQNFKRLLELNPDRALVNDDPKVYDNHPTLLSFEKRNEDMTAAALLETQGILLSLLSRFVLDKNIVSNNDSLTDQKITESIYYINENLEKALTVDMLASKSHLNTDYYSRAFKDLFGIRPVNYIQAKRIERAQLLLATTTNTIPEIASKIGLLNLSYFSRLFKKHTGKSPGEFRKHQWKV</sequence>
<dbReference type="RefSeq" id="WP_346753718.1">
    <property type="nucleotide sequence ID" value="NZ_JAUJEA010000008.1"/>
</dbReference>
<keyword evidence="1" id="KW-0805">Transcription regulation</keyword>
<dbReference type="Gene3D" id="1.10.10.60">
    <property type="entry name" value="Homeodomain-like"/>
    <property type="match status" value="2"/>
</dbReference>
<organism evidence="5 6">
    <name type="scientific">Splendidivirga corallicola</name>
    <dbReference type="NCBI Taxonomy" id="3051826"/>
    <lineage>
        <taxon>Bacteria</taxon>
        <taxon>Pseudomonadati</taxon>
        <taxon>Bacteroidota</taxon>
        <taxon>Cytophagia</taxon>
        <taxon>Cytophagales</taxon>
        <taxon>Splendidivirgaceae</taxon>
        <taxon>Splendidivirga</taxon>
    </lineage>
</organism>
<comment type="caution">
    <text evidence="5">The sequence shown here is derived from an EMBL/GenBank/DDBJ whole genome shotgun (WGS) entry which is preliminary data.</text>
</comment>
<dbReference type="SUPFAM" id="SSF46689">
    <property type="entry name" value="Homeodomain-like"/>
    <property type="match status" value="2"/>
</dbReference>
<evidence type="ECO:0000256" key="3">
    <source>
        <dbReference type="ARBA" id="ARBA00023163"/>
    </source>
</evidence>
<evidence type="ECO:0000256" key="2">
    <source>
        <dbReference type="ARBA" id="ARBA00023125"/>
    </source>
</evidence>
<dbReference type="Pfam" id="PF12833">
    <property type="entry name" value="HTH_18"/>
    <property type="match status" value="1"/>
</dbReference>
<dbReference type="Proteomes" id="UP001172082">
    <property type="component" value="Unassembled WGS sequence"/>
</dbReference>
<gene>
    <name evidence="5" type="ORF">QQ008_20060</name>
</gene>
<protein>
    <submittedName>
        <fullName evidence="5">AraC family transcriptional regulator</fullName>
    </submittedName>
</protein>
<evidence type="ECO:0000259" key="4">
    <source>
        <dbReference type="PROSITE" id="PS01124"/>
    </source>
</evidence>
<dbReference type="PROSITE" id="PS00041">
    <property type="entry name" value="HTH_ARAC_FAMILY_1"/>
    <property type="match status" value="1"/>
</dbReference>
<dbReference type="InterPro" id="IPR020449">
    <property type="entry name" value="Tscrpt_reg_AraC-type_HTH"/>
</dbReference>
<reference evidence="5" key="1">
    <citation type="submission" date="2023-06" db="EMBL/GenBank/DDBJ databases">
        <title>Genomic of Parafulvivirga corallium.</title>
        <authorList>
            <person name="Wang G."/>
        </authorList>
    </citation>
    <scope>NUCLEOTIDE SEQUENCE</scope>
    <source>
        <strain evidence="5">BMA10</strain>
    </source>
</reference>
<keyword evidence="6" id="KW-1185">Reference proteome</keyword>
<dbReference type="SUPFAM" id="SSF51215">
    <property type="entry name" value="Regulatory protein AraC"/>
    <property type="match status" value="1"/>
</dbReference>
<feature type="domain" description="HTH araC/xylS-type" evidence="4">
    <location>
        <begin position="188"/>
        <end position="286"/>
    </location>
</feature>
<dbReference type="InterPro" id="IPR009057">
    <property type="entry name" value="Homeodomain-like_sf"/>
</dbReference>
<dbReference type="EMBL" id="JAUJEA010000008">
    <property type="protein sequence ID" value="MDN5203695.1"/>
    <property type="molecule type" value="Genomic_DNA"/>
</dbReference>